<evidence type="ECO:0000256" key="6">
    <source>
        <dbReference type="ARBA" id="ARBA00022832"/>
    </source>
</evidence>
<keyword evidence="6" id="KW-0443">Lipid metabolism</keyword>
<name>A0ABP1CZR5_9APHY</name>
<evidence type="ECO:0000256" key="7">
    <source>
        <dbReference type="ARBA" id="ARBA00029392"/>
    </source>
</evidence>
<evidence type="ECO:0000256" key="4">
    <source>
        <dbReference type="ARBA" id="ARBA00022487"/>
    </source>
</evidence>
<dbReference type="SUPFAM" id="SSF53474">
    <property type="entry name" value="alpha/beta-Hydrolases"/>
    <property type="match status" value="1"/>
</dbReference>
<dbReference type="PANTHER" id="PTHR10655:SF17">
    <property type="entry name" value="LYSOPHOSPHOLIPASE-LIKE PROTEIN 1"/>
    <property type="match status" value="1"/>
</dbReference>
<dbReference type="InterPro" id="IPR003140">
    <property type="entry name" value="PLipase/COase/thioEstase"/>
</dbReference>
<organism evidence="11 12">
    <name type="scientific">Somion occarium</name>
    <dbReference type="NCBI Taxonomy" id="3059160"/>
    <lineage>
        <taxon>Eukaryota</taxon>
        <taxon>Fungi</taxon>
        <taxon>Dikarya</taxon>
        <taxon>Basidiomycota</taxon>
        <taxon>Agaricomycotina</taxon>
        <taxon>Agaricomycetes</taxon>
        <taxon>Polyporales</taxon>
        <taxon>Cerrenaceae</taxon>
        <taxon>Somion</taxon>
    </lineage>
</organism>
<protein>
    <recommendedName>
        <fullName evidence="3">Acyl-protein thioesterase 1</fullName>
        <ecNumber evidence="2">3.1.2.22</ecNumber>
    </recommendedName>
    <alternativeName>
        <fullName evidence="8">Palmitoyl-protein hydrolase</fullName>
    </alternativeName>
</protein>
<keyword evidence="5" id="KW-0378">Hydrolase</keyword>
<dbReference type="PANTHER" id="PTHR10655">
    <property type="entry name" value="LYSOPHOSPHOLIPASE-RELATED"/>
    <property type="match status" value="1"/>
</dbReference>
<dbReference type="InterPro" id="IPR029058">
    <property type="entry name" value="AB_hydrolase_fold"/>
</dbReference>
<proteinExistence type="inferred from homology"/>
<keyword evidence="12" id="KW-1185">Reference proteome</keyword>
<evidence type="ECO:0000256" key="5">
    <source>
        <dbReference type="ARBA" id="ARBA00022801"/>
    </source>
</evidence>
<keyword evidence="4" id="KW-0719">Serine esterase</keyword>
<keyword evidence="6" id="KW-0276">Fatty acid metabolism</keyword>
<feature type="domain" description="Phospholipase/carboxylesterase/thioesterase" evidence="10">
    <location>
        <begin position="12"/>
        <end position="236"/>
    </location>
</feature>
<dbReference type="EMBL" id="OZ037945">
    <property type="protein sequence ID" value="CAL1700139.1"/>
    <property type="molecule type" value="Genomic_DNA"/>
</dbReference>
<dbReference type="Proteomes" id="UP001497453">
    <property type="component" value="Chromosome 2"/>
</dbReference>
<evidence type="ECO:0000256" key="8">
    <source>
        <dbReference type="ARBA" id="ARBA00031195"/>
    </source>
</evidence>
<gene>
    <name evidence="11" type="ORF">GFSPODELE1_LOCUS3012</name>
</gene>
<evidence type="ECO:0000256" key="3">
    <source>
        <dbReference type="ARBA" id="ARBA00014923"/>
    </source>
</evidence>
<accession>A0ABP1CZR5</accession>
<dbReference type="Pfam" id="PF02230">
    <property type="entry name" value="Abhydrolase_2"/>
    <property type="match status" value="1"/>
</dbReference>
<evidence type="ECO:0000259" key="10">
    <source>
        <dbReference type="Pfam" id="PF02230"/>
    </source>
</evidence>
<evidence type="ECO:0000256" key="9">
    <source>
        <dbReference type="ARBA" id="ARBA00047337"/>
    </source>
</evidence>
<comment type="similarity">
    <text evidence="1">Belongs to the AB hydrolase superfamily. AB hydrolase 2 family.</text>
</comment>
<evidence type="ECO:0000256" key="1">
    <source>
        <dbReference type="ARBA" id="ARBA00006499"/>
    </source>
</evidence>
<dbReference type="Gene3D" id="3.40.50.1820">
    <property type="entry name" value="alpha/beta hydrolase"/>
    <property type="match status" value="1"/>
</dbReference>
<dbReference type="InterPro" id="IPR050565">
    <property type="entry name" value="LYPA1-2/EST-like"/>
</dbReference>
<comment type="catalytic activity">
    <reaction evidence="9">
        <text>S-hexadecanoyl-L-cysteinyl-[protein] + H2O = L-cysteinyl-[protein] + hexadecanoate + H(+)</text>
        <dbReference type="Rhea" id="RHEA:19233"/>
        <dbReference type="Rhea" id="RHEA-COMP:10131"/>
        <dbReference type="Rhea" id="RHEA-COMP:11032"/>
        <dbReference type="ChEBI" id="CHEBI:7896"/>
        <dbReference type="ChEBI" id="CHEBI:15377"/>
        <dbReference type="ChEBI" id="CHEBI:15378"/>
        <dbReference type="ChEBI" id="CHEBI:29950"/>
        <dbReference type="ChEBI" id="CHEBI:74151"/>
        <dbReference type="EC" id="3.1.2.22"/>
    </reaction>
</comment>
<evidence type="ECO:0000313" key="12">
    <source>
        <dbReference type="Proteomes" id="UP001497453"/>
    </source>
</evidence>
<evidence type="ECO:0000313" key="11">
    <source>
        <dbReference type="EMBL" id="CAL1700139.1"/>
    </source>
</evidence>
<sequence>MASLSPLKFVQVAARAKHSATVIFVHGLGDTGYGWKPIAEMFSADPALSHVKWVLPHAPTRRITANMGMEMPAWFDIESFDFKTEDERGMLQTVHQLNQLITAEVDAGTPADRIVLGGFSQGGAVTLLTGLTTERKLGGLTVLSGWVPLKSKIKSMASDHVKKLPIFWGHGKADPLVRHIWGVQSAEFLKDTFGIKTADESEPKLTGITFRSYDGVPHSTSEAELEDLQKWLQKVIPQEA</sequence>
<comment type="function">
    <text evidence="7">Hydrolyzes fatty acids from S-acylated cysteine residues in proteins with a strong preference for palmitoylated G-alpha proteins over other acyl substrates. Mediates the deacylation of G-alpha proteins such as GPA1 in vivo, but has weak or no activity toward palmitoylated Ras proteins. Has weak lysophospholipase activity in vitro; however such activity may not exist in vivo.</text>
</comment>
<evidence type="ECO:0000256" key="2">
    <source>
        <dbReference type="ARBA" id="ARBA00012423"/>
    </source>
</evidence>
<reference evidence="12" key="1">
    <citation type="submission" date="2024-04" db="EMBL/GenBank/DDBJ databases">
        <authorList>
            <person name="Shaw F."/>
            <person name="Minotto A."/>
        </authorList>
    </citation>
    <scope>NUCLEOTIDE SEQUENCE [LARGE SCALE GENOMIC DNA]</scope>
</reference>
<dbReference type="EC" id="3.1.2.22" evidence="2"/>